<proteinExistence type="predicted"/>
<dbReference type="EMBL" id="SIXI01000003">
    <property type="protein sequence ID" value="TBO31319.1"/>
    <property type="molecule type" value="Genomic_DNA"/>
</dbReference>
<dbReference type="OrthoDB" id="9182204at2"/>
<comment type="caution">
    <text evidence="1">The sequence shown here is derived from an EMBL/GenBank/DDBJ whole genome shotgun (WGS) entry which is preliminary data.</text>
</comment>
<evidence type="ECO:0000313" key="2">
    <source>
        <dbReference type="Proteomes" id="UP000292120"/>
    </source>
</evidence>
<protein>
    <submittedName>
        <fullName evidence="1">Uncharacterized protein</fullName>
    </submittedName>
</protein>
<dbReference type="AlphaFoldDB" id="A0A4Q9H4V6"/>
<accession>A0A4Q9H4V6</accession>
<reference evidence="1 2" key="1">
    <citation type="submission" date="2019-02" db="EMBL/GenBank/DDBJ databases">
        <title>Aquabacterium sp. strain KMB7.</title>
        <authorList>
            <person name="Chen W.-M."/>
        </authorList>
    </citation>
    <scope>NUCLEOTIDE SEQUENCE [LARGE SCALE GENOMIC DNA]</scope>
    <source>
        <strain evidence="1 2">KMB7</strain>
    </source>
</reference>
<name>A0A4Q9H4V6_9BURK</name>
<keyword evidence="2" id="KW-1185">Reference proteome</keyword>
<gene>
    <name evidence="1" type="ORF">EYS42_08720</name>
</gene>
<dbReference type="Proteomes" id="UP000292120">
    <property type="component" value="Unassembled WGS sequence"/>
</dbReference>
<organism evidence="1 2">
    <name type="scientific">Aquabacterium lacunae</name>
    <dbReference type="NCBI Taxonomy" id="2528630"/>
    <lineage>
        <taxon>Bacteria</taxon>
        <taxon>Pseudomonadati</taxon>
        <taxon>Pseudomonadota</taxon>
        <taxon>Betaproteobacteria</taxon>
        <taxon>Burkholderiales</taxon>
        <taxon>Aquabacterium</taxon>
    </lineage>
</organism>
<sequence length="132" mass="14435">MAQFVSLGILEPLSVNSKATDFNAQFSAIERFKSSPANWSMAEAEAPSEEQANIAQRALIAMIMAGIPAPKLMLLDGGTIGAYWRRNKLYASIDFDQDGDFPWTVANEDSLRSGVWVQSHPFPQELRAAACA</sequence>
<evidence type="ECO:0000313" key="1">
    <source>
        <dbReference type="EMBL" id="TBO31319.1"/>
    </source>
</evidence>
<dbReference type="RefSeq" id="WP_130967774.1">
    <property type="nucleotide sequence ID" value="NZ_SIXI01000003.1"/>
</dbReference>